<evidence type="ECO:0000313" key="1">
    <source>
        <dbReference type="EMBL" id="KZS05206.1"/>
    </source>
</evidence>
<reference evidence="1 2" key="1">
    <citation type="submission" date="2016-03" db="EMBL/GenBank/DDBJ databases">
        <title>EvidentialGene: Evidence-directed Construction of Genes on Genomes.</title>
        <authorList>
            <person name="Gilbert D.G."/>
            <person name="Choi J.-H."/>
            <person name="Mockaitis K."/>
            <person name="Colbourne J."/>
            <person name="Pfrender M."/>
        </authorList>
    </citation>
    <scope>NUCLEOTIDE SEQUENCE [LARGE SCALE GENOMIC DNA]</scope>
    <source>
        <strain evidence="1 2">Xinb3</strain>
        <tissue evidence="1">Complete organism</tissue>
    </source>
</reference>
<name>A0A164MN90_9CRUS</name>
<keyword evidence="2" id="KW-1185">Reference proteome</keyword>
<evidence type="ECO:0000313" key="2">
    <source>
        <dbReference type="Proteomes" id="UP000076858"/>
    </source>
</evidence>
<sequence length="78" mass="9209">MGIKKMRLKIINKKEKDPVLPYGYCLFSEEPQQSREEDDWATNGPRPWLADDGMPCGQIKRRPALFSLFFFFEAKIKR</sequence>
<dbReference type="AlphaFoldDB" id="A0A164MN90"/>
<organism evidence="1 2">
    <name type="scientific">Daphnia magna</name>
    <dbReference type="NCBI Taxonomy" id="35525"/>
    <lineage>
        <taxon>Eukaryota</taxon>
        <taxon>Metazoa</taxon>
        <taxon>Ecdysozoa</taxon>
        <taxon>Arthropoda</taxon>
        <taxon>Crustacea</taxon>
        <taxon>Branchiopoda</taxon>
        <taxon>Diplostraca</taxon>
        <taxon>Cladocera</taxon>
        <taxon>Anomopoda</taxon>
        <taxon>Daphniidae</taxon>
        <taxon>Daphnia</taxon>
    </lineage>
</organism>
<dbReference type="Proteomes" id="UP000076858">
    <property type="component" value="Unassembled WGS sequence"/>
</dbReference>
<protein>
    <submittedName>
        <fullName evidence="1">Uncharacterized protein</fullName>
    </submittedName>
</protein>
<comment type="caution">
    <text evidence="1">The sequence shown here is derived from an EMBL/GenBank/DDBJ whole genome shotgun (WGS) entry which is preliminary data.</text>
</comment>
<proteinExistence type="predicted"/>
<accession>A0A164MN90</accession>
<dbReference type="EMBL" id="LRGB01002993">
    <property type="protein sequence ID" value="KZS05206.1"/>
    <property type="molecule type" value="Genomic_DNA"/>
</dbReference>
<gene>
    <name evidence="1" type="ORF">APZ42_031786</name>
</gene>